<evidence type="ECO:0000256" key="5">
    <source>
        <dbReference type="ARBA" id="ARBA00022729"/>
    </source>
</evidence>
<evidence type="ECO:0000256" key="2">
    <source>
        <dbReference type="ARBA" id="ARBA00022448"/>
    </source>
</evidence>
<keyword evidence="11" id="KW-0675">Receptor</keyword>
<evidence type="ECO:0000256" key="9">
    <source>
        <dbReference type="SAM" id="Phobius"/>
    </source>
</evidence>
<dbReference type="PANTHER" id="PTHR30069">
    <property type="entry name" value="TONB-DEPENDENT OUTER MEMBRANE RECEPTOR"/>
    <property type="match status" value="1"/>
</dbReference>
<organism evidence="11 12">
    <name type="scientific">candidate division CSSED10-310 bacterium</name>
    <dbReference type="NCBI Taxonomy" id="2855610"/>
    <lineage>
        <taxon>Bacteria</taxon>
        <taxon>Bacteria division CSSED10-310</taxon>
    </lineage>
</organism>
<keyword evidence="7 8" id="KW-0998">Cell outer membrane</keyword>
<evidence type="ECO:0000313" key="12">
    <source>
        <dbReference type="Proteomes" id="UP001594351"/>
    </source>
</evidence>
<accession>A0ABV6Z195</accession>
<evidence type="ECO:0000256" key="7">
    <source>
        <dbReference type="ARBA" id="ARBA00023237"/>
    </source>
</evidence>
<comment type="similarity">
    <text evidence="8">Belongs to the TonB-dependent receptor family.</text>
</comment>
<evidence type="ECO:0000256" key="1">
    <source>
        <dbReference type="ARBA" id="ARBA00004571"/>
    </source>
</evidence>
<evidence type="ECO:0000256" key="6">
    <source>
        <dbReference type="ARBA" id="ARBA00023136"/>
    </source>
</evidence>
<dbReference type="PANTHER" id="PTHR30069:SF29">
    <property type="entry name" value="HEMOGLOBIN AND HEMOGLOBIN-HAPTOGLOBIN-BINDING PROTEIN 1-RELATED"/>
    <property type="match status" value="1"/>
</dbReference>
<proteinExistence type="inferred from homology"/>
<dbReference type="InterPro" id="IPR039426">
    <property type="entry name" value="TonB-dep_rcpt-like"/>
</dbReference>
<keyword evidence="2 8" id="KW-0813">Transport</keyword>
<dbReference type="InterPro" id="IPR012910">
    <property type="entry name" value="Plug_dom"/>
</dbReference>
<name>A0ABV6Z195_UNCC1</name>
<sequence length="339" mass="38318">MSRVTEGRIMNVQLRTGVIVILFFIFSGIIVVSGQDQELDNLLNLNIEELMKVTVTTASRKPQKLHDVPATVRIITAQQIRERGYLTLEEVFSDLPGMQFRNILGFNSYVFMRGLPNQNNLILVMVDGVLINELNSGGFYGGGQFNLSNVRLIEIVYGPASALYGTNAISGIINIITNVPGNDLGGHISILAGSFNTANYDFRYNYFNADKKLGFNLSGMFKQTEKADLKNHEGDDNWTDSMENFEDDLSFDAKVNYKNFTAGIIFQDKQASRTTNYKTVGSDYQVTHYKIWFQMAHQVQQWLRQVAAGEQQVVFSFTSLLPKCYRHGRHHRLYYSIGG</sequence>
<evidence type="ECO:0000256" key="4">
    <source>
        <dbReference type="ARBA" id="ARBA00022692"/>
    </source>
</evidence>
<comment type="caution">
    <text evidence="11">The sequence shown here is derived from an EMBL/GenBank/DDBJ whole genome shotgun (WGS) entry which is preliminary data.</text>
</comment>
<feature type="transmembrane region" description="Helical" evidence="9">
    <location>
        <begin position="12"/>
        <end position="32"/>
    </location>
</feature>
<keyword evidence="9" id="KW-1133">Transmembrane helix</keyword>
<gene>
    <name evidence="11" type="ORF">ACFL27_18520</name>
</gene>
<keyword evidence="12" id="KW-1185">Reference proteome</keyword>
<evidence type="ECO:0000256" key="3">
    <source>
        <dbReference type="ARBA" id="ARBA00022452"/>
    </source>
</evidence>
<dbReference type="PROSITE" id="PS52016">
    <property type="entry name" value="TONB_DEPENDENT_REC_3"/>
    <property type="match status" value="1"/>
</dbReference>
<reference evidence="11 12" key="1">
    <citation type="submission" date="2024-09" db="EMBL/GenBank/DDBJ databases">
        <title>Laminarin stimulates single cell rates of sulfate reduction while oxygen inhibits transcriptomic activity in coastal marine sediment.</title>
        <authorList>
            <person name="Lindsay M."/>
            <person name="Orcutt B."/>
            <person name="Emerson D."/>
            <person name="Stepanauskas R."/>
            <person name="D'Angelo T."/>
        </authorList>
    </citation>
    <scope>NUCLEOTIDE SEQUENCE [LARGE SCALE GENOMIC DNA]</scope>
    <source>
        <strain evidence="11">SAG AM-311-K15</strain>
    </source>
</reference>
<evidence type="ECO:0000256" key="8">
    <source>
        <dbReference type="PROSITE-ProRule" id="PRU01360"/>
    </source>
</evidence>
<comment type="subcellular location">
    <subcellularLocation>
        <location evidence="1 8">Cell outer membrane</location>
        <topology evidence="1 8">Multi-pass membrane protein</topology>
    </subcellularLocation>
</comment>
<dbReference type="Gene3D" id="2.40.170.20">
    <property type="entry name" value="TonB-dependent receptor, beta-barrel domain"/>
    <property type="match status" value="1"/>
</dbReference>
<keyword evidence="5" id="KW-0732">Signal</keyword>
<dbReference type="SUPFAM" id="SSF56935">
    <property type="entry name" value="Porins"/>
    <property type="match status" value="1"/>
</dbReference>
<evidence type="ECO:0000313" key="11">
    <source>
        <dbReference type="EMBL" id="MFC1852194.1"/>
    </source>
</evidence>
<keyword evidence="6 8" id="KW-0472">Membrane</keyword>
<dbReference type="InterPro" id="IPR036942">
    <property type="entry name" value="Beta-barrel_TonB_sf"/>
</dbReference>
<dbReference type="EMBL" id="JBHPBY010000279">
    <property type="protein sequence ID" value="MFC1852194.1"/>
    <property type="molecule type" value="Genomic_DNA"/>
</dbReference>
<keyword evidence="3 8" id="KW-1134">Transmembrane beta strand</keyword>
<evidence type="ECO:0000259" key="10">
    <source>
        <dbReference type="Pfam" id="PF07715"/>
    </source>
</evidence>
<keyword evidence="4 8" id="KW-0812">Transmembrane</keyword>
<feature type="domain" description="TonB-dependent receptor plug" evidence="10">
    <location>
        <begin position="65"/>
        <end position="172"/>
    </location>
</feature>
<dbReference type="Pfam" id="PF07715">
    <property type="entry name" value="Plug"/>
    <property type="match status" value="1"/>
</dbReference>
<dbReference type="Proteomes" id="UP001594351">
    <property type="component" value="Unassembled WGS sequence"/>
</dbReference>
<protein>
    <submittedName>
        <fullName evidence="11">TonB-dependent receptor plug domain-containing protein</fullName>
    </submittedName>
</protein>